<dbReference type="RefSeq" id="WP_270977864.1">
    <property type="nucleotide sequence ID" value="NZ_JANURU010000016.1"/>
</dbReference>
<comment type="caution">
    <text evidence="1">The sequence shown here is derived from an EMBL/GenBank/DDBJ whole genome shotgun (WGS) entry which is preliminary data.</text>
</comment>
<dbReference type="EMBL" id="JANURU010000016">
    <property type="protein sequence ID" value="MDL0147468.1"/>
    <property type="molecule type" value="Genomic_DNA"/>
</dbReference>
<name>A0ABT7I5A6_9BACT</name>
<evidence type="ECO:0000313" key="1">
    <source>
        <dbReference type="EMBL" id="MDL0147468.1"/>
    </source>
</evidence>
<evidence type="ECO:0000313" key="2">
    <source>
        <dbReference type="Proteomes" id="UP001176223"/>
    </source>
</evidence>
<proteinExistence type="predicted"/>
<sequence>MSGFILERFERVANKKISYVSIGAVWVLNLADAIYDERNELYQKIKEALFVGGFYEGFEIKEEAIEFYAGVKKERKLIAVLSTDKLVFFTYAAKKEAILNFHKALDALFVEED</sequence>
<dbReference type="Proteomes" id="UP001176223">
    <property type="component" value="Unassembled WGS sequence"/>
</dbReference>
<protein>
    <submittedName>
        <fullName evidence="1">Uncharacterized protein</fullName>
    </submittedName>
</protein>
<organism evidence="1 2">
    <name type="scientific">Campylobacter felis</name>
    <dbReference type="NCBI Taxonomy" id="2974565"/>
    <lineage>
        <taxon>Bacteria</taxon>
        <taxon>Pseudomonadati</taxon>
        <taxon>Campylobacterota</taxon>
        <taxon>Epsilonproteobacteria</taxon>
        <taxon>Campylobacterales</taxon>
        <taxon>Campylobacteraceae</taxon>
        <taxon>Campylobacter</taxon>
    </lineage>
</organism>
<keyword evidence="2" id="KW-1185">Reference proteome</keyword>
<accession>A0ABT7I5A6</accession>
<reference evidence="1" key="1">
    <citation type="submission" date="2022-08" db="EMBL/GenBank/DDBJ databases">
        <authorList>
            <person name="Wang H."/>
        </authorList>
    </citation>
    <scope>NUCLEOTIDE SEQUENCE</scope>
    <source>
        <strain evidence="1">XJK33-1</strain>
    </source>
</reference>
<gene>
    <name evidence="1" type="ORF">NYG95_07600</name>
</gene>
<reference evidence="1" key="2">
    <citation type="journal article" date="2023" name="Microorganisms">
        <title>Isolation and Genomic Characteristics of Cat-Borne Campylobacter felis sp. nov. and Sheep-Borne Campylobacter ovis sp. nov.</title>
        <authorList>
            <person name="Wang H."/>
            <person name="Li Y."/>
            <person name="Gu Y."/>
            <person name="Zhou G."/>
            <person name="Chen X."/>
            <person name="Zhang X."/>
            <person name="Shao Z."/>
            <person name="Zhang J."/>
            <person name="Zhang M."/>
        </authorList>
    </citation>
    <scope>NUCLEOTIDE SEQUENCE</scope>
    <source>
        <strain evidence="1">XJK33-1</strain>
    </source>
</reference>